<dbReference type="RefSeq" id="WP_039739669.1">
    <property type="nucleotide sequence ID" value="NZ_JTCM02000031.1"/>
</dbReference>
<dbReference type="AlphaFoldDB" id="A0A846H8P5"/>
<sequence>MPPKAVEQILDSCEQQIARFQQFNNTGLMEIRCYPNQGQYKVDCWCGNFQSFLIMPEDLAVWETNPLSRQRENLETVEQVLAKLDSALFETFRLQQGYATIVIRHRGHDSRYGFEFSPSIIHGIKRC</sequence>
<accession>A0A846H8P5</accession>
<name>A0A846H8P5_9CYAN</name>
<evidence type="ECO:0000313" key="1">
    <source>
        <dbReference type="EMBL" id="NEU73957.1"/>
    </source>
</evidence>
<proteinExistence type="predicted"/>
<evidence type="ECO:0000313" key="2">
    <source>
        <dbReference type="Proteomes" id="UP000031549"/>
    </source>
</evidence>
<comment type="caution">
    <text evidence="1">The sequence shown here is derived from an EMBL/GenBank/DDBJ whole genome shotgun (WGS) entry which is preliminary data.</text>
</comment>
<dbReference type="Proteomes" id="UP000031549">
    <property type="component" value="Unassembled WGS sequence"/>
</dbReference>
<reference evidence="1 2" key="1">
    <citation type="journal article" date="2015" name="Genome Announc.">
        <title>Draft Genome Sequence of Cyanobacterium Hassallia byssoidea Strain VB512170, Isolated from Monuments in India.</title>
        <authorList>
            <person name="Singh D."/>
            <person name="Chandrababunaidu M.M."/>
            <person name="Panda A."/>
            <person name="Sen D."/>
            <person name="Bhattacharyya S."/>
            <person name="Adhikary S.P."/>
            <person name="Tripathy S."/>
        </authorList>
    </citation>
    <scope>NUCLEOTIDE SEQUENCE [LARGE SCALE GENOMIC DNA]</scope>
    <source>
        <strain evidence="1 2">VB512170</strain>
    </source>
</reference>
<gene>
    <name evidence="1" type="ORF">PI95_015675</name>
</gene>
<organism evidence="1 2">
    <name type="scientific">Hassallia byssoidea VB512170</name>
    <dbReference type="NCBI Taxonomy" id="1304833"/>
    <lineage>
        <taxon>Bacteria</taxon>
        <taxon>Bacillati</taxon>
        <taxon>Cyanobacteriota</taxon>
        <taxon>Cyanophyceae</taxon>
        <taxon>Nostocales</taxon>
        <taxon>Tolypothrichaceae</taxon>
        <taxon>Hassallia</taxon>
    </lineage>
</organism>
<protein>
    <submittedName>
        <fullName evidence="1">Uncharacterized protein</fullName>
    </submittedName>
</protein>
<keyword evidence="2" id="KW-1185">Reference proteome</keyword>
<dbReference type="EMBL" id="JTCM02000031">
    <property type="protein sequence ID" value="NEU73957.1"/>
    <property type="molecule type" value="Genomic_DNA"/>
</dbReference>